<name>A0A7C4YF40_UNCW3</name>
<evidence type="ECO:0008006" key="2">
    <source>
        <dbReference type="Google" id="ProtNLM"/>
    </source>
</evidence>
<dbReference type="SUPFAM" id="SSF50998">
    <property type="entry name" value="Quinoprotein alcohol dehydrogenase-like"/>
    <property type="match status" value="1"/>
</dbReference>
<proteinExistence type="predicted"/>
<gene>
    <name evidence="1" type="ORF">ENV67_02035</name>
</gene>
<accession>A0A7C4YF40</accession>
<dbReference type="AlphaFoldDB" id="A0A7C4YF40"/>
<protein>
    <recommendedName>
        <fullName evidence="2">Bulb-type lectin domain-containing protein</fullName>
    </recommendedName>
</protein>
<dbReference type="InterPro" id="IPR011047">
    <property type="entry name" value="Quinoprotein_ADH-like_sf"/>
</dbReference>
<dbReference type="EMBL" id="DTHG01000024">
    <property type="protein sequence ID" value="HGW91305.1"/>
    <property type="molecule type" value="Genomic_DNA"/>
</dbReference>
<reference evidence="1" key="1">
    <citation type="journal article" date="2020" name="mSystems">
        <title>Genome- and Community-Level Interaction Insights into Carbon Utilization and Element Cycling Functions of Hydrothermarchaeota in Hydrothermal Sediment.</title>
        <authorList>
            <person name="Zhou Z."/>
            <person name="Liu Y."/>
            <person name="Xu W."/>
            <person name="Pan J."/>
            <person name="Luo Z.H."/>
            <person name="Li M."/>
        </authorList>
    </citation>
    <scope>NUCLEOTIDE SEQUENCE [LARGE SCALE GENOMIC DNA]</scope>
    <source>
        <strain evidence="1">SpSt-780</strain>
    </source>
</reference>
<dbReference type="PANTHER" id="PTHR42754">
    <property type="entry name" value="ENDOGLUCANASE"/>
    <property type="match status" value="1"/>
</dbReference>
<dbReference type="PANTHER" id="PTHR42754:SF1">
    <property type="entry name" value="LIPOPROTEIN"/>
    <property type="match status" value="1"/>
</dbReference>
<comment type="caution">
    <text evidence="1">The sequence shown here is derived from an EMBL/GenBank/DDBJ whole genome shotgun (WGS) entry which is preliminary data.</text>
</comment>
<organism evidence="1">
    <name type="scientific">candidate division WOR-3 bacterium</name>
    <dbReference type="NCBI Taxonomy" id="2052148"/>
    <lineage>
        <taxon>Bacteria</taxon>
        <taxon>Bacteria division WOR-3</taxon>
    </lineage>
</organism>
<evidence type="ECO:0000313" key="1">
    <source>
        <dbReference type="EMBL" id="HGW91305.1"/>
    </source>
</evidence>
<sequence>MRNFNFRFFILNISLFCESLIASPNTLWTKTFGGTGNDYAYSVLQTFDGSYIIAGYTESFGAVNTDIYLIKTDINGNLIWQKTFGGYGSDYAHFIEQSNDSCYIILGSTTSYGSGGSDIYLIKTDTAGNLIWGKTFGGENDDGGWSVQKTSDGGYIIAGSTNSFGAGDVDMYLLKTDEYGNFLWDKTFGDTSRSDYARSVVQTADGGYIIAGLTISFGTGTYDVYLVKTDEYGNLLWEKTFGGSNTDMGFSVKQTKDGGYIIGGNSLSFGSGDYDFYLIKTDSFGNLVWQRNLGGTKNDFGRAVIEDANGDYIIAGFTNSFGNGEYDIYICKYDTAGNIIWEKTYGMSGGDWCYSIQKTDDNGFILAGFTNSTGAGEADVYLVKTEPDVGVEEK</sequence>